<dbReference type="InterPro" id="IPR001304">
    <property type="entry name" value="C-type_lectin-like"/>
</dbReference>
<dbReference type="InterPro" id="IPR000922">
    <property type="entry name" value="Lectin_gal-bd_dom"/>
</dbReference>
<accession>A0AAV6GGL3</accession>
<proteinExistence type="predicted"/>
<keyword evidence="4" id="KW-0472">Membrane</keyword>
<dbReference type="InterPro" id="IPR008979">
    <property type="entry name" value="Galactose-bd-like_sf"/>
</dbReference>
<dbReference type="SUPFAM" id="SSF56436">
    <property type="entry name" value="C-type lectin-like"/>
    <property type="match status" value="12"/>
</dbReference>
<feature type="domain" description="LCCL" evidence="9">
    <location>
        <begin position="970"/>
        <end position="1055"/>
    </location>
</feature>
<dbReference type="Gene3D" id="2.60.120.740">
    <property type="match status" value="1"/>
</dbReference>
<dbReference type="PANTHER" id="PTHR22803">
    <property type="entry name" value="MANNOSE, PHOSPHOLIPASE, LECTIN RECEPTOR RELATED"/>
    <property type="match status" value="1"/>
</dbReference>
<dbReference type="SUPFAM" id="SSF49785">
    <property type="entry name" value="Galactose-binding domain-like"/>
    <property type="match status" value="1"/>
</dbReference>
<feature type="domain" description="C-type lectin" evidence="7">
    <location>
        <begin position="1816"/>
        <end position="1934"/>
    </location>
</feature>
<dbReference type="CDD" id="cd03590">
    <property type="entry name" value="CLECT_DC-SIGN_like"/>
    <property type="match status" value="1"/>
</dbReference>
<evidence type="ECO:0000259" key="7">
    <source>
        <dbReference type="PROSITE" id="PS50041"/>
    </source>
</evidence>
<feature type="domain" description="SUEL-type lectin" evidence="8">
    <location>
        <begin position="739"/>
        <end position="824"/>
    </location>
</feature>
<keyword evidence="5" id="KW-0732">Signal</keyword>
<feature type="domain" description="C-type lectin" evidence="7">
    <location>
        <begin position="1522"/>
        <end position="1631"/>
    </location>
</feature>
<protein>
    <recommendedName>
        <fullName evidence="12">Macrophage mannose receptor 1-like</fullName>
    </recommendedName>
</protein>
<reference evidence="10" key="1">
    <citation type="submission" date="2020-10" db="EMBL/GenBank/DDBJ databases">
        <title>Chromosome-scale genome assembly of the Allis shad, Alosa alosa.</title>
        <authorList>
            <person name="Margot Z."/>
            <person name="Christophe K."/>
            <person name="Cabau C."/>
            <person name="Louis A."/>
            <person name="Berthelot C."/>
            <person name="Parey E."/>
            <person name="Roest Crollius H."/>
            <person name="Montfort J."/>
            <person name="Robinson-Rechavi M."/>
            <person name="Bucao C."/>
            <person name="Bouchez O."/>
            <person name="Gislard M."/>
            <person name="Lluch J."/>
            <person name="Milhes M."/>
            <person name="Lampietro C."/>
            <person name="Lopez Roques C."/>
            <person name="Donnadieu C."/>
            <person name="Braasch I."/>
            <person name="Desvignes T."/>
            <person name="Postlethwait J."/>
            <person name="Bobe J."/>
            <person name="Guiguen Y."/>
        </authorList>
    </citation>
    <scope>NUCLEOTIDE SEQUENCE</scope>
    <source>
        <strain evidence="10">M-15738</strain>
        <tissue evidence="10">Blood</tissue>
    </source>
</reference>
<evidence type="ECO:0000256" key="2">
    <source>
        <dbReference type="ARBA" id="ARBA00022737"/>
    </source>
</evidence>
<evidence type="ECO:0000256" key="5">
    <source>
        <dbReference type="SAM" id="SignalP"/>
    </source>
</evidence>
<dbReference type="Pfam" id="PF03815">
    <property type="entry name" value="LCCL"/>
    <property type="match status" value="1"/>
</dbReference>
<dbReference type="Gene3D" id="2.170.130.20">
    <property type="entry name" value="LCCL-like domain"/>
    <property type="match status" value="1"/>
</dbReference>
<dbReference type="SMART" id="SM00231">
    <property type="entry name" value="FA58C"/>
    <property type="match status" value="1"/>
</dbReference>
<feature type="chain" id="PRO_5043607975" description="Macrophage mannose receptor 1-like" evidence="5">
    <location>
        <begin position="21"/>
        <end position="2164"/>
    </location>
</feature>
<dbReference type="GO" id="GO:0030246">
    <property type="term" value="F:carbohydrate binding"/>
    <property type="evidence" value="ECO:0007669"/>
    <property type="project" value="UniProtKB-KW"/>
</dbReference>
<dbReference type="InterPro" id="IPR043159">
    <property type="entry name" value="Lectin_gal-bd_sf"/>
</dbReference>
<dbReference type="PROSITE" id="PS50041">
    <property type="entry name" value="C_TYPE_LECTIN_2"/>
    <property type="match status" value="12"/>
</dbReference>
<evidence type="ECO:0000256" key="3">
    <source>
        <dbReference type="ARBA" id="ARBA00023157"/>
    </source>
</evidence>
<keyword evidence="4" id="KW-1133">Transmembrane helix</keyword>
<dbReference type="CDD" id="cd22823">
    <property type="entry name" value="Gal_Rha_Lectin"/>
    <property type="match status" value="1"/>
</dbReference>
<dbReference type="InterPro" id="IPR036609">
    <property type="entry name" value="LCCL_sf"/>
</dbReference>
<dbReference type="SMART" id="SM00034">
    <property type="entry name" value="CLECT"/>
    <property type="match status" value="12"/>
</dbReference>
<evidence type="ECO:0000259" key="9">
    <source>
        <dbReference type="PROSITE" id="PS50820"/>
    </source>
</evidence>
<feature type="transmembrane region" description="Helical" evidence="4">
    <location>
        <begin position="2105"/>
        <end position="2128"/>
    </location>
</feature>
<keyword evidence="1" id="KW-0430">Lectin</keyword>
<keyword evidence="2" id="KW-0677">Repeat</keyword>
<dbReference type="Pfam" id="PF00059">
    <property type="entry name" value="Lectin_C"/>
    <property type="match status" value="12"/>
</dbReference>
<keyword evidence="4" id="KW-0812">Transmembrane</keyword>
<evidence type="ECO:0000256" key="1">
    <source>
        <dbReference type="ARBA" id="ARBA00022734"/>
    </source>
</evidence>
<dbReference type="Gene3D" id="3.10.100.10">
    <property type="entry name" value="Mannose-Binding Protein A, subunit A"/>
    <property type="match status" value="12"/>
</dbReference>
<evidence type="ECO:0008006" key="12">
    <source>
        <dbReference type="Google" id="ProtNLM"/>
    </source>
</evidence>
<evidence type="ECO:0000256" key="4">
    <source>
        <dbReference type="SAM" id="Phobius"/>
    </source>
</evidence>
<keyword evidence="11" id="KW-1185">Reference proteome</keyword>
<dbReference type="InterPro" id="IPR004043">
    <property type="entry name" value="LCCL"/>
</dbReference>
<feature type="domain" description="C-type lectin" evidence="7">
    <location>
        <begin position="1668"/>
        <end position="1795"/>
    </location>
</feature>
<feature type="domain" description="C-type lectin" evidence="7">
    <location>
        <begin position="1958"/>
        <end position="2077"/>
    </location>
</feature>
<dbReference type="Gene3D" id="2.60.120.260">
    <property type="entry name" value="Galactose-binding domain-like"/>
    <property type="match status" value="1"/>
</dbReference>
<feature type="domain" description="C-type lectin" evidence="7">
    <location>
        <begin position="29"/>
        <end position="144"/>
    </location>
</feature>
<dbReference type="Proteomes" id="UP000823561">
    <property type="component" value="Chromosome 12"/>
</dbReference>
<dbReference type="FunFam" id="3.10.100.10:FF:000109">
    <property type="entry name" value="Uncharacterized protein"/>
    <property type="match status" value="1"/>
</dbReference>
<dbReference type="SUPFAM" id="SSF69848">
    <property type="entry name" value="LCCL domain"/>
    <property type="match status" value="1"/>
</dbReference>
<keyword evidence="3" id="KW-1015">Disulfide bond</keyword>
<sequence>MRGAFLLLATSCALLSTAWCECETGWRPYDNRCYFFSTSTLNWNDARTDCETNKDANLMSITSLAERDWVRTQVGGQIYWIGLNDIAEEGVWEWTDGSVWNPILAYWRPNQPDNWQGDEHCGQADTNGRWNDEGCGVRRRYICKRENPNPTVMCDETNGWLPYQSNCYKIRFDLRKSWLAARTDCIAQGGDLVSITSAEEEQYVTSRLDTNAFDLWIGYSTLACNTLSCQVQADSTQFRWSDSSTSTYTNWAQGQPDESDKANGLCAATMKAVGENFGKWKTHVCRHERPYMCKRGLNTICPAGWLSFAGNCYWVVNNPNLLTTWNDAFTKCTDMGANLVTIKNAEEQFYINAQLPDFHQVEIPDIWIGLSDKNQDGNIQWVDKTPLEFSNWRDGFPQNTANMWDCGQIYTGNYNGKWETTTCNKRLGYICKMSGGQNVKPTPAPESHCDQGYLLYNDYCYHFESDDVMPWNDAEQYCVVHGGHLASVHNQEQMSFIMAHMPRTSWVGLNDIQTENTWVWTDGSAPDFLPWEPHQPDNWQNEDCVFIRGVEHYSPGSINDQNCAYSFPFICQKGKGQGPPPVPPTSGPGWNEKCGTWLSDPFNDYCYLVNSLSMRTWRDARADCVNQGGDLLSITEPFEQAFIHSIVTQIPTGVGLWMGGHDSVTEGGWEWSDGSPFRYINWNAGNPDDYYGEDCLDILISSGLWNDDNCDYDRGYICKRRGNTPEPPPPHDGFLTGLACEGSSIVLHCPHNSVIDIQSAFFGRKSDKICPFDEGSTGSCTVEGFLPIARKHCDNRAFCFLMGRADPDPCPTISKYLEVVYSCVDNVCLRGLGVEDGNVTDAMLSASSSINGKGPAQARLNGASCWMPSTSANSWIQVDLGVSKKITGVVVQGCPTADHWVTTFKVQTSIDGLQWTDYTQDGGEYPGSVDNTTPETQLLGTPVSVRYVRILPVAWNGQTGLRFDILGCVSDYAINCDSTIWLDHATEKKTLHCPAGCAREPYSVYGTLTYRGDSTICAAAMHAGVILNENGGDFTIIKTPGQSFYSGSTRNGITSKQFDGDYGISFQFADGELRCSGPDWYEFGEFCYKPYGDKKTWRGARDACGKEGADLVSIASLAEQSWLESYLYQANSDVWIGLNDLTFSGYFTWTDSFQVTFTYWAPGEPNNHLGFNEDCVEMYHQTGRWNDVTCSELNTYICKKPKAHFPLPSVKPTVYGCPAGWDAYAYGCYWFEEAPKTRDEAKAFCEASDSTLLHIMDVYEQAHFTAFLGKYTGEWWIGLKGLGGNVGVDYFWDNGMALSFTNWDREQPDHAAGFCVTMATAPIAGFWNNEVCTEARPFVCEKPRNGLSPPTRVPTPPPVDGCANGWTGQPHYRNCYRLFTVDYSAKKSWQAAREDCVSRGADLISIHTGDEEIFLASFTKGKTSWIGLKHNALDGGYQWSDGSAVSHTNWGFGEPNNHEGREECVEMITTNNGTSFWNDINCDAHQDWICMIAKGKTPILPPVPPSPVPAPDCGTNPGWRKNNGICYLFNDTDPVDFHTAKRRCYAEKARMVSILDEAEQSYVVTMVGTSQLASAWLGMYMAGIANGQYAWVDGSPMTYVHWGPGEPNDANGEEKCVQMNRYPGSWNDVNCGRDIAGYICKKYPGNDHTPAPPTPAWDGNCPAGWMLIGSKCYLVKGPDRNNHNDFKANWNTAWKWCKDNGGDLAVIDSHYENDFVASYLRDLVKPVWIGLTDSLHEGRFAWSDGVSPVLYTNWADKEPNNHDGKEHCTAITHSHHQTGRWNDDACTQEFGWVCSQKKSSSLPPSKNPCKEGYISWYNNCYKLAFEPKTWEAAQVACQQDGGNLASVDMSYDQAFISGAVLQGRSDSWIGLRKKEDSDSYSWTDGWPVFFTHWGPGEPTNHKGEGCVAIHGPVGHFYGTWNDTACDAAKPYICKISSEKPPPTPAPGDGKCLPGWRPYGRHCYFVHDAQKGHSWSEARHFCQLASAELASFHTRAEIEFIQQWNYTKYHHLWIGLTRDTSYGWAWTDLSSVRYLNWAPGEPNENIHGELGREDCVEMYHDGRWNDNNCGLKRGFICRHRQYYFTDDNGNIIVPTDPPAGSGNGGLIAGAIIGAIICVGLIVGLLYYVVNVRGVKLSSISFPSRDKSAVDVPTFSNPNFGGESET</sequence>
<evidence type="ECO:0000259" key="8">
    <source>
        <dbReference type="PROSITE" id="PS50228"/>
    </source>
</evidence>
<feature type="domain" description="C-type lectin" evidence="7">
    <location>
        <begin position="1083"/>
        <end position="1199"/>
    </location>
</feature>
<dbReference type="InterPro" id="IPR016186">
    <property type="entry name" value="C-type_lectin-like/link_sf"/>
</dbReference>
<feature type="domain" description="C-type lectin" evidence="7">
    <location>
        <begin position="163"/>
        <end position="294"/>
    </location>
</feature>
<dbReference type="InterPro" id="IPR050111">
    <property type="entry name" value="C-type_lectin/snaclec_domain"/>
</dbReference>
<evidence type="ECO:0000259" key="6">
    <source>
        <dbReference type="PROSITE" id="PS50022"/>
    </source>
</evidence>
<feature type="domain" description="F5/8 type C" evidence="6">
    <location>
        <begin position="827"/>
        <end position="968"/>
    </location>
</feature>
<evidence type="ECO:0000313" key="11">
    <source>
        <dbReference type="Proteomes" id="UP000823561"/>
    </source>
</evidence>
<dbReference type="SMART" id="SM00603">
    <property type="entry name" value="LCCL"/>
    <property type="match status" value="1"/>
</dbReference>
<dbReference type="InterPro" id="IPR018378">
    <property type="entry name" value="C-type_lectin_CS"/>
</dbReference>
<dbReference type="InterPro" id="IPR016187">
    <property type="entry name" value="CTDL_fold"/>
</dbReference>
<dbReference type="Pfam" id="PF00754">
    <property type="entry name" value="F5_F8_type_C"/>
    <property type="match status" value="1"/>
</dbReference>
<evidence type="ECO:0000313" key="10">
    <source>
        <dbReference type="EMBL" id="KAG5272780.1"/>
    </source>
</evidence>
<dbReference type="InterPro" id="IPR000421">
    <property type="entry name" value="FA58C"/>
</dbReference>
<dbReference type="CDD" id="cd00037">
    <property type="entry name" value="CLECT"/>
    <property type="match status" value="10"/>
</dbReference>
<feature type="domain" description="C-type lectin" evidence="7">
    <location>
        <begin position="1224"/>
        <end position="1341"/>
    </location>
</feature>
<dbReference type="EMBL" id="JADWDJ010000012">
    <property type="protein sequence ID" value="KAG5272780.1"/>
    <property type="molecule type" value="Genomic_DNA"/>
</dbReference>
<feature type="domain" description="C-type lectin" evidence="7">
    <location>
        <begin position="602"/>
        <end position="719"/>
    </location>
</feature>
<dbReference type="PROSITE" id="PS50820">
    <property type="entry name" value="LCCL"/>
    <property type="match status" value="1"/>
</dbReference>
<feature type="signal peptide" evidence="5">
    <location>
        <begin position="1"/>
        <end position="20"/>
    </location>
</feature>
<gene>
    <name evidence="10" type="ORF">AALO_G00169210</name>
</gene>
<name>A0AAV6GGL3_9TELE</name>
<dbReference type="Pfam" id="PF02140">
    <property type="entry name" value="SUEL_Lectin"/>
    <property type="match status" value="1"/>
</dbReference>
<dbReference type="PROSITE" id="PS50228">
    <property type="entry name" value="SUEL_LECTIN"/>
    <property type="match status" value="1"/>
</dbReference>
<dbReference type="PROSITE" id="PS50022">
    <property type="entry name" value="FA58C_3"/>
    <property type="match status" value="1"/>
</dbReference>
<feature type="domain" description="C-type lectin" evidence="7">
    <location>
        <begin position="308"/>
        <end position="432"/>
    </location>
</feature>
<dbReference type="PROSITE" id="PS00615">
    <property type="entry name" value="C_TYPE_LECTIN_1"/>
    <property type="match status" value="8"/>
</dbReference>
<organism evidence="10 11">
    <name type="scientific">Alosa alosa</name>
    <name type="common">allis shad</name>
    <dbReference type="NCBI Taxonomy" id="278164"/>
    <lineage>
        <taxon>Eukaryota</taxon>
        <taxon>Metazoa</taxon>
        <taxon>Chordata</taxon>
        <taxon>Craniata</taxon>
        <taxon>Vertebrata</taxon>
        <taxon>Euteleostomi</taxon>
        <taxon>Actinopterygii</taxon>
        <taxon>Neopterygii</taxon>
        <taxon>Teleostei</taxon>
        <taxon>Clupei</taxon>
        <taxon>Clupeiformes</taxon>
        <taxon>Clupeoidei</taxon>
        <taxon>Clupeidae</taxon>
        <taxon>Alosa</taxon>
    </lineage>
</organism>
<feature type="domain" description="C-type lectin" evidence="7">
    <location>
        <begin position="456"/>
        <end position="572"/>
    </location>
</feature>
<dbReference type="InterPro" id="IPR033989">
    <property type="entry name" value="CD209-like_CTLD"/>
</dbReference>
<dbReference type="CDD" id="cd00057">
    <property type="entry name" value="FA58C"/>
    <property type="match status" value="1"/>
</dbReference>
<comment type="caution">
    <text evidence="10">The sequence shown here is derived from an EMBL/GenBank/DDBJ whole genome shotgun (WGS) entry which is preliminary data.</text>
</comment>
<feature type="domain" description="C-type lectin" evidence="7">
    <location>
        <begin position="1371"/>
        <end position="1491"/>
    </location>
</feature>